<protein>
    <submittedName>
        <fullName evidence="1">Uncharacterized protein</fullName>
    </submittedName>
</protein>
<name>U4TR35_9LACO</name>
<dbReference type="AlphaFoldDB" id="U4TR35"/>
<sequence>MKTIQTEDLYISPQEDKSIEPLIMNGPVQPGNRLQTWFHRD</sequence>
<dbReference type="STRING" id="1231336.L248_1715"/>
<gene>
    <name evidence="1" type="ORF">L248_1715</name>
</gene>
<dbReference type="HOGENOM" id="CLU_3272073_0_0_9"/>
<evidence type="ECO:0000313" key="2">
    <source>
        <dbReference type="Proteomes" id="UP000030647"/>
    </source>
</evidence>
<evidence type="ECO:0000313" key="1">
    <source>
        <dbReference type="EMBL" id="ERL63972.1"/>
    </source>
</evidence>
<organism evidence="1 2">
    <name type="scientific">Schleiferilactobacillus shenzhenensis LY-73</name>
    <dbReference type="NCBI Taxonomy" id="1231336"/>
    <lineage>
        <taxon>Bacteria</taxon>
        <taxon>Bacillati</taxon>
        <taxon>Bacillota</taxon>
        <taxon>Bacilli</taxon>
        <taxon>Lactobacillales</taxon>
        <taxon>Lactobacillaceae</taxon>
        <taxon>Schleiferilactobacillus</taxon>
    </lineage>
</organism>
<dbReference type="EMBL" id="KI271607">
    <property type="protein sequence ID" value="ERL63972.1"/>
    <property type="molecule type" value="Genomic_DNA"/>
</dbReference>
<accession>U4TR35</accession>
<proteinExistence type="predicted"/>
<keyword evidence="2" id="KW-1185">Reference proteome</keyword>
<reference evidence="2" key="1">
    <citation type="journal article" date="2013" name="Genome Announc.">
        <title>Whole-Genome Sequencing of Lactobacillus shenzhenensis Strain LY-73T.</title>
        <authorList>
            <person name="Lin Z."/>
            <person name="Liu Z."/>
            <person name="Yang R."/>
            <person name="Zou Y."/>
            <person name="Wan D."/>
            <person name="Chen J."/>
            <person name="Guo M."/>
            <person name="Zhao J."/>
            <person name="Fang C."/>
            <person name="Yang R."/>
            <person name="Liu F."/>
        </authorList>
    </citation>
    <scope>NUCLEOTIDE SEQUENCE [LARGE SCALE GENOMIC DNA]</scope>
    <source>
        <strain evidence="2">LY-73</strain>
    </source>
</reference>
<dbReference type="Proteomes" id="UP000030647">
    <property type="component" value="Unassembled WGS sequence"/>
</dbReference>